<dbReference type="InterPro" id="IPR015797">
    <property type="entry name" value="NUDIX_hydrolase-like_dom_sf"/>
</dbReference>
<name>A0A9W6UR30_9ACTN</name>
<evidence type="ECO:0000313" key="3">
    <source>
        <dbReference type="Proteomes" id="UP001165143"/>
    </source>
</evidence>
<comment type="caution">
    <text evidence="2">The sequence shown here is derived from an EMBL/GenBank/DDBJ whole genome shotgun (WGS) entry which is preliminary data.</text>
</comment>
<dbReference type="OrthoDB" id="4545744at2"/>
<accession>A0A9W6UR30</accession>
<protein>
    <submittedName>
        <fullName evidence="2">DNA mismatch repair protein MutT</fullName>
    </submittedName>
</protein>
<evidence type="ECO:0000313" key="2">
    <source>
        <dbReference type="EMBL" id="GLW57839.1"/>
    </source>
</evidence>
<dbReference type="Gene3D" id="3.90.79.10">
    <property type="entry name" value="Nucleoside Triphosphate Pyrophosphohydrolase"/>
    <property type="match status" value="1"/>
</dbReference>
<organism evidence="2 3">
    <name type="scientific">Kitasatospora phosalacinea</name>
    <dbReference type="NCBI Taxonomy" id="2065"/>
    <lineage>
        <taxon>Bacteria</taxon>
        <taxon>Bacillati</taxon>
        <taxon>Actinomycetota</taxon>
        <taxon>Actinomycetes</taxon>
        <taxon>Kitasatosporales</taxon>
        <taxon>Streptomycetaceae</taxon>
        <taxon>Kitasatospora</taxon>
    </lineage>
</organism>
<dbReference type="Proteomes" id="UP001165143">
    <property type="component" value="Unassembled WGS sequence"/>
</dbReference>
<gene>
    <name evidence="2" type="ORF">Kpho01_58500</name>
</gene>
<dbReference type="AlphaFoldDB" id="A0A9W6UR30"/>
<dbReference type="EMBL" id="BSRX01000043">
    <property type="protein sequence ID" value="GLW57839.1"/>
    <property type="molecule type" value="Genomic_DNA"/>
</dbReference>
<dbReference type="RefSeq" id="WP_033256123.1">
    <property type="nucleotide sequence ID" value="NZ_BSRX01000043.1"/>
</dbReference>
<evidence type="ECO:0000259" key="1">
    <source>
        <dbReference type="PROSITE" id="PS51462"/>
    </source>
</evidence>
<dbReference type="Pfam" id="PF00293">
    <property type="entry name" value="NUDIX"/>
    <property type="match status" value="1"/>
</dbReference>
<dbReference type="PROSITE" id="PS51462">
    <property type="entry name" value="NUDIX"/>
    <property type="match status" value="1"/>
</dbReference>
<dbReference type="InterPro" id="IPR000086">
    <property type="entry name" value="NUDIX_hydrolase_dom"/>
</dbReference>
<dbReference type="SUPFAM" id="SSF55811">
    <property type="entry name" value="Nudix"/>
    <property type="match status" value="1"/>
</dbReference>
<reference evidence="2" key="1">
    <citation type="submission" date="2023-02" db="EMBL/GenBank/DDBJ databases">
        <title>Kitasatospora phosalacinea NBRC 14362.</title>
        <authorList>
            <person name="Ichikawa N."/>
            <person name="Sato H."/>
            <person name="Tonouchi N."/>
        </authorList>
    </citation>
    <scope>NUCLEOTIDE SEQUENCE</scope>
    <source>
        <strain evidence="2">NBRC 14362</strain>
    </source>
</reference>
<proteinExistence type="predicted"/>
<sequence>MSKKHRARAVLLTPGDTLLLIGRVRPGVAPYSVVVGGGVEEGDADPKAAAVREVYEEIHGRAEIVRHLHTLEDDKERQDFYLATVEEWSFDDKSGPEFTQEGRGEYTLLELPLTVAAIDAANLMPPEFAAVLRGLVEHDELVPVAQAVE</sequence>
<feature type="domain" description="Nudix hydrolase" evidence="1">
    <location>
        <begin position="3"/>
        <end position="130"/>
    </location>
</feature>